<organism evidence="1 2">
    <name type="scientific">Streptomyces chrestomyceticus</name>
    <dbReference type="NCBI Taxonomy" id="68185"/>
    <lineage>
        <taxon>Bacteria</taxon>
        <taxon>Bacillati</taxon>
        <taxon>Actinomycetota</taxon>
        <taxon>Actinomycetes</taxon>
        <taxon>Kitasatosporales</taxon>
        <taxon>Streptomycetaceae</taxon>
        <taxon>Streptomyces</taxon>
    </lineage>
</organism>
<gene>
    <name evidence="1" type="ORF">RB636_04180</name>
</gene>
<evidence type="ECO:0000313" key="1">
    <source>
        <dbReference type="EMBL" id="MEF3112398.1"/>
    </source>
</evidence>
<evidence type="ECO:0000313" key="2">
    <source>
        <dbReference type="Proteomes" id="UP001348265"/>
    </source>
</evidence>
<dbReference type="Proteomes" id="UP001348265">
    <property type="component" value="Unassembled WGS sequence"/>
</dbReference>
<protein>
    <submittedName>
        <fullName evidence="1">Uncharacterized protein</fullName>
    </submittedName>
</protein>
<reference evidence="1 2" key="1">
    <citation type="submission" date="2023-08" db="EMBL/GenBank/DDBJ databases">
        <authorList>
            <person name="Sharma P."/>
            <person name="Verma V."/>
            <person name="Mohan M.K."/>
            <person name="Dubey A.K."/>
        </authorList>
    </citation>
    <scope>NUCLEOTIDE SEQUENCE [LARGE SCALE GENOMIC DNA]</scope>
    <source>
        <strain evidence="1 2">ADP4</strain>
    </source>
</reference>
<sequence length="74" mass="8802">MLLQAYTFVYSWDCEYWDSEGIPIDHEPEPFRIWAQSSDDAEVAVERLIADKFGEWRFYLGHRITFEGTPAEIR</sequence>
<keyword evidence="2" id="KW-1185">Reference proteome</keyword>
<dbReference type="EMBL" id="JAVFKM010000002">
    <property type="protein sequence ID" value="MEF3112398.1"/>
    <property type="molecule type" value="Genomic_DNA"/>
</dbReference>
<proteinExistence type="predicted"/>
<accession>A0ABU7WLL9</accession>
<dbReference type="RefSeq" id="WP_331785395.1">
    <property type="nucleotide sequence ID" value="NZ_JAVFKM010000002.1"/>
</dbReference>
<name>A0ABU7WLL9_9ACTN</name>
<comment type="caution">
    <text evidence="1">The sequence shown here is derived from an EMBL/GenBank/DDBJ whole genome shotgun (WGS) entry which is preliminary data.</text>
</comment>